<name>A0A0L0SSR7_ALLM3</name>
<dbReference type="STRING" id="578462.A0A0L0SSR7"/>
<feature type="compositionally biased region" description="Low complexity" evidence="2">
    <location>
        <begin position="139"/>
        <end position="148"/>
    </location>
</feature>
<feature type="region of interest" description="Disordered" evidence="2">
    <location>
        <begin position="1"/>
        <end position="87"/>
    </location>
</feature>
<dbReference type="Gene3D" id="1.10.472.80">
    <property type="entry name" value="Ypt/Rab-GAP domain of gyp1p, domain 3"/>
    <property type="match status" value="1"/>
</dbReference>
<feature type="domain" description="Rab-GAP TBC" evidence="3">
    <location>
        <begin position="261"/>
        <end position="522"/>
    </location>
</feature>
<dbReference type="PROSITE" id="PS50086">
    <property type="entry name" value="TBC_RABGAP"/>
    <property type="match status" value="1"/>
</dbReference>
<feature type="region of interest" description="Disordered" evidence="2">
    <location>
        <begin position="618"/>
        <end position="642"/>
    </location>
</feature>
<protein>
    <recommendedName>
        <fullName evidence="3">Rab-GAP TBC domain-containing protein</fullName>
    </recommendedName>
</protein>
<dbReference type="SUPFAM" id="SSF47923">
    <property type="entry name" value="Ypt/Rab-GAP domain of gyp1p"/>
    <property type="match status" value="2"/>
</dbReference>
<dbReference type="PANTHER" id="PTHR22957">
    <property type="entry name" value="TBC1 DOMAIN FAMILY MEMBER GTPASE-ACTIVATING PROTEIN"/>
    <property type="match status" value="1"/>
</dbReference>
<keyword evidence="1" id="KW-0343">GTPase activation</keyword>
<evidence type="ECO:0000313" key="5">
    <source>
        <dbReference type="Proteomes" id="UP000054350"/>
    </source>
</evidence>
<gene>
    <name evidence="4" type="ORF">AMAG_11020</name>
</gene>
<dbReference type="OMA" id="EHPANAP"/>
<dbReference type="PANTHER" id="PTHR22957:SF502">
    <property type="entry name" value="SMALL G PROTEIN SIGNALING MODULATOR 2-RELATED"/>
    <property type="match status" value="1"/>
</dbReference>
<evidence type="ECO:0000256" key="2">
    <source>
        <dbReference type="SAM" id="MobiDB-lite"/>
    </source>
</evidence>
<reference evidence="4 5" key="1">
    <citation type="submission" date="2009-11" db="EMBL/GenBank/DDBJ databases">
        <title>Annotation of Allomyces macrogynus ATCC 38327.</title>
        <authorList>
            <consortium name="The Broad Institute Genome Sequencing Platform"/>
            <person name="Russ C."/>
            <person name="Cuomo C."/>
            <person name="Burger G."/>
            <person name="Gray M.W."/>
            <person name="Holland P.W.H."/>
            <person name="King N."/>
            <person name="Lang F.B.F."/>
            <person name="Roger A.J."/>
            <person name="Ruiz-Trillo I."/>
            <person name="Young S.K."/>
            <person name="Zeng Q."/>
            <person name="Gargeya S."/>
            <person name="Fitzgerald M."/>
            <person name="Haas B."/>
            <person name="Abouelleil A."/>
            <person name="Alvarado L."/>
            <person name="Arachchi H.M."/>
            <person name="Berlin A."/>
            <person name="Chapman S.B."/>
            <person name="Gearin G."/>
            <person name="Goldberg J."/>
            <person name="Griggs A."/>
            <person name="Gujja S."/>
            <person name="Hansen M."/>
            <person name="Heiman D."/>
            <person name="Howarth C."/>
            <person name="Larimer J."/>
            <person name="Lui A."/>
            <person name="MacDonald P.J.P."/>
            <person name="McCowen C."/>
            <person name="Montmayeur A."/>
            <person name="Murphy C."/>
            <person name="Neiman D."/>
            <person name="Pearson M."/>
            <person name="Priest M."/>
            <person name="Roberts A."/>
            <person name="Saif S."/>
            <person name="Shea T."/>
            <person name="Sisk P."/>
            <person name="Stolte C."/>
            <person name="Sykes S."/>
            <person name="Wortman J."/>
            <person name="Nusbaum C."/>
            <person name="Birren B."/>
        </authorList>
    </citation>
    <scope>NUCLEOTIDE SEQUENCE [LARGE SCALE GENOMIC DNA]</scope>
    <source>
        <strain evidence="4 5">ATCC 38327</strain>
    </source>
</reference>
<dbReference type="OrthoDB" id="10264062at2759"/>
<dbReference type="InterPro" id="IPR000195">
    <property type="entry name" value="Rab-GAP-TBC_dom"/>
</dbReference>
<dbReference type="eggNOG" id="KOG2197">
    <property type="taxonomic scope" value="Eukaryota"/>
</dbReference>
<dbReference type="VEuPathDB" id="FungiDB:AMAG_11020"/>
<keyword evidence="5" id="KW-1185">Reference proteome</keyword>
<dbReference type="Proteomes" id="UP000054350">
    <property type="component" value="Unassembled WGS sequence"/>
</dbReference>
<evidence type="ECO:0000259" key="3">
    <source>
        <dbReference type="PROSITE" id="PS50086"/>
    </source>
</evidence>
<reference evidence="5" key="2">
    <citation type="submission" date="2009-11" db="EMBL/GenBank/DDBJ databases">
        <title>The Genome Sequence of Allomyces macrogynus strain ATCC 38327.</title>
        <authorList>
            <consortium name="The Broad Institute Genome Sequencing Platform"/>
            <person name="Russ C."/>
            <person name="Cuomo C."/>
            <person name="Shea T."/>
            <person name="Young S.K."/>
            <person name="Zeng Q."/>
            <person name="Koehrsen M."/>
            <person name="Haas B."/>
            <person name="Borodovsky M."/>
            <person name="Guigo R."/>
            <person name="Alvarado L."/>
            <person name="Berlin A."/>
            <person name="Borenstein D."/>
            <person name="Chen Z."/>
            <person name="Engels R."/>
            <person name="Freedman E."/>
            <person name="Gellesch M."/>
            <person name="Goldberg J."/>
            <person name="Griggs A."/>
            <person name="Gujja S."/>
            <person name="Heiman D."/>
            <person name="Hepburn T."/>
            <person name="Howarth C."/>
            <person name="Jen D."/>
            <person name="Larson L."/>
            <person name="Lewis B."/>
            <person name="Mehta T."/>
            <person name="Park D."/>
            <person name="Pearson M."/>
            <person name="Roberts A."/>
            <person name="Saif S."/>
            <person name="Shenoy N."/>
            <person name="Sisk P."/>
            <person name="Stolte C."/>
            <person name="Sykes S."/>
            <person name="Walk T."/>
            <person name="White J."/>
            <person name="Yandava C."/>
            <person name="Burger G."/>
            <person name="Gray M.W."/>
            <person name="Holland P.W.H."/>
            <person name="King N."/>
            <person name="Lang F.B.F."/>
            <person name="Roger A.J."/>
            <person name="Ruiz-Trillo I."/>
            <person name="Lander E."/>
            <person name="Nusbaum C."/>
        </authorList>
    </citation>
    <scope>NUCLEOTIDE SEQUENCE [LARGE SCALE GENOMIC DNA]</scope>
    <source>
        <strain evidence="5">ATCC 38327</strain>
    </source>
</reference>
<dbReference type="GO" id="GO:0005096">
    <property type="term" value="F:GTPase activator activity"/>
    <property type="evidence" value="ECO:0007669"/>
    <property type="project" value="UniProtKB-KW"/>
</dbReference>
<evidence type="ECO:0000256" key="1">
    <source>
        <dbReference type="ARBA" id="ARBA00022468"/>
    </source>
</evidence>
<dbReference type="InterPro" id="IPR035969">
    <property type="entry name" value="Rab-GAP_TBC_sf"/>
</dbReference>
<proteinExistence type="predicted"/>
<feature type="region of interest" description="Disordered" evidence="2">
    <location>
        <begin position="343"/>
        <end position="368"/>
    </location>
</feature>
<evidence type="ECO:0000313" key="4">
    <source>
        <dbReference type="EMBL" id="KNE65384.1"/>
    </source>
</evidence>
<accession>A0A0L0SSR7</accession>
<dbReference type="Gene3D" id="1.10.8.270">
    <property type="entry name" value="putative rabgap domain of human tbc1 domain family member 14 like domains"/>
    <property type="match status" value="1"/>
</dbReference>
<feature type="region of interest" description="Disordered" evidence="2">
    <location>
        <begin position="130"/>
        <end position="195"/>
    </location>
</feature>
<dbReference type="Pfam" id="PF00566">
    <property type="entry name" value="RabGAP-TBC"/>
    <property type="match status" value="1"/>
</dbReference>
<dbReference type="EMBL" id="GG745347">
    <property type="protein sequence ID" value="KNE65384.1"/>
    <property type="molecule type" value="Genomic_DNA"/>
</dbReference>
<feature type="compositionally biased region" description="Low complexity" evidence="2">
    <location>
        <begin position="10"/>
        <end position="74"/>
    </location>
</feature>
<feature type="region of interest" description="Disordered" evidence="2">
    <location>
        <begin position="219"/>
        <end position="244"/>
    </location>
</feature>
<sequence length="642" mass="70918">MSADEHPANAPAQDDTATTSAAAAASPDPAAPLEPALAAITITTATSDPRAASSGAASPALATAGSVPSSRAASPLPPPSPSRARVPHPNVLEAASDLLERIDPEVSHHVREMGWTILERFSRVTRASRETASGVLEHPTQTTAAARSPARRPDAGRHVPSATTRSALENAAEVPGPRSTSRNGSKRAVAAQARGKRDPKYTLTAALWVQYLTSNFKQSIPLDPPGETEGSGSDGTDSEGDDVPSITDVIDEIKLRIYYGGIDPDVRPQVWKFLLGYLPWGSTQDEQEAIVAKKRAEFERLQSTWQALTQDTVPAAVWDEWEDRRSRIVKDVVRTDRHHPFFAPTTPKSLSREDVSSTAENDGEEPMTNQLEEEILLSGETDSPATQRINRNLIKLTHVLMTYVQYLNEIDRGELGYVQGMSDLCSVVLMLQDGDEADAFWCFVGLMERLHPNFHFNQQAMHHQLSTLRSMIQFVDFPLFKHLSQCDALNMFFVFRWLLIWFKREFSIPDVLAIWETCLVEVSSGEYQLFVALGMLELVRDQLLDLGGFDVILKFTNELSENMPCQEVLAKAEEVYRVFENKMRCVDATAKDEAAASPRVSAVDIELGKGLRWLARGMDPDRNRRRGSTVPRSETSTERGGE</sequence>
<dbReference type="SMART" id="SM00164">
    <property type="entry name" value="TBC"/>
    <property type="match status" value="1"/>
</dbReference>
<organism evidence="4 5">
    <name type="scientific">Allomyces macrogynus (strain ATCC 38327)</name>
    <name type="common">Allomyces javanicus var. macrogynus</name>
    <dbReference type="NCBI Taxonomy" id="578462"/>
    <lineage>
        <taxon>Eukaryota</taxon>
        <taxon>Fungi</taxon>
        <taxon>Fungi incertae sedis</taxon>
        <taxon>Blastocladiomycota</taxon>
        <taxon>Blastocladiomycetes</taxon>
        <taxon>Blastocladiales</taxon>
        <taxon>Blastocladiaceae</taxon>
        <taxon>Allomyces</taxon>
    </lineage>
</organism>
<dbReference type="AlphaFoldDB" id="A0A0L0SSR7"/>